<accession>A0AAE1PW68</accession>
<name>A0AAE1PW68_9EUCA</name>
<evidence type="ECO:0000313" key="2">
    <source>
        <dbReference type="Proteomes" id="UP001292094"/>
    </source>
</evidence>
<gene>
    <name evidence="1" type="ORF">Pmani_013345</name>
</gene>
<reference evidence="1" key="1">
    <citation type="submission" date="2023-11" db="EMBL/GenBank/DDBJ databases">
        <title>Genome assemblies of two species of porcelain crab, Petrolisthes cinctipes and Petrolisthes manimaculis (Anomura: Porcellanidae).</title>
        <authorList>
            <person name="Angst P."/>
        </authorList>
    </citation>
    <scope>NUCLEOTIDE SEQUENCE</scope>
    <source>
        <strain evidence="1">PB745_02</strain>
        <tissue evidence="1">Gill</tissue>
    </source>
</reference>
<keyword evidence="2" id="KW-1185">Reference proteome</keyword>
<protein>
    <submittedName>
        <fullName evidence="1">Uncharacterized protein</fullName>
    </submittedName>
</protein>
<dbReference type="Proteomes" id="UP001292094">
    <property type="component" value="Unassembled WGS sequence"/>
</dbReference>
<dbReference type="AlphaFoldDB" id="A0AAE1PW68"/>
<evidence type="ECO:0000313" key="1">
    <source>
        <dbReference type="EMBL" id="KAK4315428.1"/>
    </source>
</evidence>
<organism evidence="1 2">
    <name type="scientific">Petrolisthes manimaculis</name>
    <dbReference type="NCBI Taxonomy" id="1843537"/>
    <lineage>
        <taxon>Eukaryota</taxon>
        <taxon>Metazoa</taxon>
        <taxon>Ecdysozoa</taxon>
        <taxon>Arthropoda</taxon>
        <taxon>Crustacea</taxon>
        <taxon>Multicrustacea</taxon>
        <taxon>Malacostraca</taxon>
        <taxon>Eumalacostraca</taxon>
        <taxon>Eucarida</taxon>
        <taxon>Decapoda</taxon>
        <taxon>Pleocyemata</taxon>
        <taxon>Anomura</taxon>
        <taxon>Galatheoidea</taxon>
        <taxon>Porcellanidae</taxon>
        <taxon>Petrolisthes</taxon>
    </lineage>
</organism>
<dbReference type="EMBL" id="JAWZYT010001114">
    <property type="protein sequence ID" value="KAK4315428.1"/>
    <property type="molecule type" value="Genomic_DNA"/>
</dbReference>
<comment type="caution">
    <text evidence="1">The sequence shown here is derived from an EMBL/GenBank/DDBJ whole genome shotgun (WGS) entry which is preliminary data.</text>
</comment>
<proteinExistence type="predicted"/>
<sequence>MLVNTTTHHVFCSIGFIPFQTLDQLTRRVPVTQMDRKVKLLEAIGVVTSIKTSENSAARYYVDLVDFWRNICVRLAVVRSADLDAQRFVDMSGVRDKYTKISDGNTNPPFLSSGLVSEFVNNAANLLLTIDHENHLSGCHPSGELNDYWLEEETCIATQVQDCSVYGILDDPWAPINLTSEL</sequence>